<dbReference type="Pfam" id="PF17269">
    <property type="entry name" value="DUF5335"/>
    <property type="match status" value="1"/>
</dbReference>
<sequence>MATRRLDQDELETYFNRIAKALGIRSVEIEVTSLAVGDQIEADWIGMMNISYDPKGDAIDISTDRLDHRILHPKVVYVLEGDEGLEAIEVERDDGTKEIVRLRAPLLLTGPAA</sequence>
<organism evidence="1 2">
    <name type="scientific">Ferruginivarius sediminum</name>
    <dbReference type="NCBI Taxonomy" id="2661937"/>
    <lineage>
        <taxon>Bacteria</taxon>
        <taxon>Pseudomonadati</taxon>
        <taxon>Pseudomonadota</taxon>
        <taxon>Alphaproteobacteria</taxon>
        <taxon>Rhodospirillales</taxon>
        <taxon>Rhodospirillaceae</taxon>
        <taxon>Ferruginivarius</taxon>
    </lineage>
</organism>
<dbReference type="InterPro" id="IPR035223">
    <property type="entry name" value="DUF5335"/>
</dbReference>
<dbReference type="RefSeq" id="WP_114581213.1">
    <property type="nucleotide sequence ID" value="NZ_QPMH01000004.1"/>
</dbReference>
<dbReference type="AlphaFoldDB" id="A0A369TBI2"/>
<evidence type="ECO:0000313" key="2">
    <source>
        <dbReference type="Proteomes" id="UP000253941"/>
    </source>
</evidence>
<keyword evidence="2" id="KW-1185">Reference proteome</keyword>
<reference evidence="1 2" key="1">
    <citation type="submission" date="2018-07" db="EMBL/GenBank/DDBJ databases">
        <title>Venubactetium sediminum gen. nov., sp. nov., isolated from a marine solar saltern.</title>
        <authorList>
            <person name="Wang S."/>
        </authorList>
    </citation>
    <scope>NUCLEOTIDE SEQUENCE [LARGE SCALE GENOMIC DNA]</scope>
    <source>
        <strain evidence="1 2">WD2A32</strain>
    </source>
</reference>
<evidence type="ECO:0000313" key="1">
    <source>
        <dbReference type="EMBL" id="RDD62638.1"/>
    </source>
</evidence>
<accession>A0A369TBI2</accession>
<dbReference type="Proteomes" id="UP000253941">
    <property type="component" value="Unassembled WGS sequence"/>
</dbReference>
<dbReference type="EMBL" id="QPMH01000004">
    <property type="protein sequence ID" value="RDD62638.1"/>
    <property type="molecule type" value="Genomic_DNA"/>
</dbReference>
<name>A0A369TBI2_9PROT</name>
<protein>
    <submittedName>
        <fullName evidence="1">Uncharacterized protein</fullName>
    </submittedName>
</protein>
<proteinExistence type="predicted"/>
<gene>
    <name evidence="1" type="ORF">DRB17_05615</name>
</gene>
<comment type="caution">
    <text evidence="1">The sequence shown here is derived from an EMBL/GenBank/DDBJ whole genome shotgun (WGS) entry which is preliminary data.</text>
</comment>